<dbReference type="Pfam" id="PF16640">
    <property type="entry name" value="Big_3_5"/>
    <property type="match status" value="1"/>
</dbReference>
<dbReference type="Gene3D" id="2.60.120.260">
    <property type="entry name" value="Galactose-binding domain-like"/>
    <property type="match status" value="1"/>
</dbReference>
<dbReference type="Pfam" id="PF06964">
    <property type="entry name" value="Alpha-L-AF_C"/>
    <property type="match status" value="1"/>
</dbReference>
<dbReference type="SMART" id="SM00813">
    <property type="entry name" value="Alpha-L-AF_C"/>
    <property type="match status" value="1"/>
</dbReference>
<dbReference type="Proteomes" id="UP000462055">
    <property type="component" value="Unassembled WGS sequence"/>
</dbReference>
<protein>
    <recommendedName>
        <fullName evidence="3">non-reducing end alpha-L-arabinofuranosidase</fullName>
        <ecNumber evidence="3">3.2.1.55</ecNumber>
    </recommendedName>
</protein>
<dbReference type="SUPFAM" id="SSF50370">
    <property type="entry name" value="Ricin B-like lectins"/>
    <property type="match status" value="1"/>
</dbReference>
<dbReference type="Gene3D" id="2.80.10.50">
    <property type="match status" value="1"/>
</dbReference>
<gene>
    <name evidence="9" type="ORF">F8568_020385</name>
</gene>
<proteinExistence type="inferred from homology"/>
<dbReference type="PROSITE" id="PS50231">
    <property type="entry name" value="RICIN_B_LECTIN"/>
    <property type="match status" value="1"/>
</dbReference>
<evidence type="ECO:0000256" key="1">
    <source>
        <dbReference type="ARBA" id="ARBA00001462"/>
    </source>
</evidence>
<dbReference type="InterPro" id="IPR008979">
    <property type="entry name" value="Galactose-bd-like_sf"/>
</dbReference>
<evidence type="ECO:0000313" key="10">
    <source>
        <dbReference type="Proteomes" id="UP000462055"/>
    </source>
</evidence>
<dbReference type="EC" id="3.2.1.55" evidence="3"/>
<dbReference type="AlphaFoldDB" id="A0A6I4MCN5"/>
<evidence type="ECO:0000256" key="7">
    <source>
        <dbReference type="SAM" id="MobiDB-lite"/>
    </source>
</evidence>
<dbReference type="Gene3D" id="3.20.20.80">
    <property type="entry name" value="Glycosidases"/>
    <property type="match status" value="1"/>
</dbReference>
<organism evidence="9 10">
    <name type="scientific">Actinomadura physcomitrii</name>
    <dbReference type="NCBI Taxonomy" id="2650748"/>
    <lineage>
        <taxon>Bacteria</taxon>
        <taxon>Bacillati</taxon>
        <taxon>Actinomycetota</taxon>
        <taxon>Actinomycetes</taxon>
        <taxon>Streptosporangiales</taxon>
        <taxon>Thermomonosporaceae</taxon>
        <taxon>Actinomadura</taxon>
    </lineage>
</organism>
<evidence type="ECO:0000256" key="2">
    <source>
        <dbReference type="ARBA" id="ARBA00007186"/>
    </source>
</evidence>
<keyword evidence="4" id="KW-0732">Signal</keyword>
<dbReference type="PANTHER" id="PTHR31776:SF0">
    <property type="entry name" value="ALPHA-L-ARABINOFURANOSIDASE 1"/>
    <property type="match status" value="1"/>
</dbReference>
<dbReference type="InterPro" id="IPR055235">
    <property type="entry name" value="ASD1_cat"/>
</dbReference>
<evidence type="ECO:0000313" key="9">
    <source>
        <dbReference type="EMBL" id="MWA02690.1"/>
    </source>
</evidence>
<dbReference type="Pfam" id="PF14200">
    <property type="entry name" value="RicinB_lectin_2"/>
    <property type="match status" value="2"/>
</dbReference>
<comment type="catalytic activity">
    <reaction evidence="1">
        <text>Hydrolysis of terminal non-reducing alpha-L-arabinofuranoside residues in alpha-L-arabinosides.</text>
        <dbReference type="EC" id="3.2.1.55"/>
    </reaction>
</comment>
<dbReference type="InterPro" id="IPR051563">
    <property type="entry name" value="Glycosyl_Hydrolase_51"/>
</dbReference>
<evidence type="ECO:0000256" key="4">
    <source>
        <dbReference type="ARBA" id="ARBA00022729"/>
    </source>
</evidence>
<dbReference type="InterPro" id="IPR013780">
    <property type="entry name" value="Glyco_hydro_b"/>
</dbReference>
<accession>A0A6I4MCN5</accession>
<sequence length="1093" mass="117702">MRGGGRRPRHRAARRRPAQHRQRLGAERHRRRRHRRHQPDRRQRPGPRRRVRRDPARLHQQRAGHHARLALLPADRPRRGARRRHRHRPAARTVERKETALKRLIAWLAGFLLLAGVAVVPGTASAAPLADPGQTYQIVEVTSGNVLGAMRTGDDPPMTVDAYDNNPNQLWRVADIGGGYSEIVNEGTGKALSTVNGQSGNGAVVHLWDYLSTFPDQHWRLNDQGDGTVTVNNQGTGERLLSTADGKTEAGTATQLWDRADGRAGQVWKLVPTALTRDITVHTDDVVNKVPKATVATGMEDVNHEIYGGIYSQMIFGEAFQEPASDPGVSGMWRSFESGSAAGAYSFASPFKGTQSQRLTFSSGTGSIGIENRGLNRQGLGLVGGRPYEGKITLRAETSQKVRVSFQSADGSKIYARTDVTTSGTGWKTYAFTLTPSESDTHGRFAIQLTAPGTVDAGYVFVEPGTWGRYKGLHVRKDVADMMVAQGLQAIRFGGCANSGCGDVSDYKWKKMVGDPVDRPVTKGIWYPYESNGWGIFDFLQLGEAMGIEAVPSLNIDEKPSDIADLMDYLYGPATTEWGAKRVADGHPQPYTVKRIELGNENAVNDDYWTKFKAIADVVWARDPSIRLVVGDFSYSDVITDPFHFTGGGKVNTLAAHQKILNLAKQYNAEVDFDIHLWTGQTSGVLGQIKALDSYAYQLGQIAPGAKYKVVVFELNADSHDLARGLANAYAINALQRRPAVDVVSSANALQVEGQNDNGWNQGLVFMNQSQVWGQPPYYVHQMKAGAYRPNAVRTDVTGADEASFDVTSMVSDDRKSLSVDVVNASSQALQYTVTVDGFTPTSDTVSVVTLSGRTNGSNTATNPLNIAPRTSSATLDTGRRTLTYTFEPNSYTSLRFAGAQGPVTEPSASATTMTIDHPSTTYGAPAKATVNVTAEGDDAAGAVRFSVDGRDLGTRTLAQGTVTAALPADLGVGTHVVKADYLGVDGKIAPSSTSGTQTVTQADATAKATLQGKGKAAELLVQVSIKGASDAVKAAGTVEVYVRDKRVGTAVLHNGAAVVDLPKLKKRDPVRAVYLGDANVGKAVSNTVTYQG</sequence>
<comment type="similarity">
    <text evidence="2">Belongs to the glycosyl hydrolase 51 family.</text>
</comment>
<dbReference type="SUPFAM" id="SSF51445">
    <property type="entry name" value="(Trans)glycosidases"/>
    <property type="match status" value="1"/>
</dbReference>
<feature type="region of interest" description="Disordered" evidence="7">
    <location>
        <begin position="1"/>
        <end position="68"/>
    </location>
</feature>
<dbReference type="InterPro" id="IPR000772">
    <property type="entry name" value="Ricin_B_lectin"/>
</dbReference>
<dbReference type="GO" id="GO:0046556">
    <property type="term" value="F:alpha-L-arabinofuranosidase activity"/>
    <property type="evidence" value="ECO:0007669"/>
    <property type="project" value="UniProtKB-EC"/>
</dbReference>
<keyword evidence="6" id="KW-0325">Glycoprotein</keyword>
<keyword evidence="10" id="KW-1185">Reference proteome</keyword>
<name>A0A6I4MCN5_9ACTN</name>
<evidence type="ECO:0000259" key="8">
    <source>
        <dbReference type="SMART" id="SM00813"/>
    </source>
</evidence>
<dbReference type="Pfam" id="PF22848">
    <property type="entry name" value="ASD1_dom"/>
    <property type="match status" value="1"/>
</dbReference>
<reference evidence="9" key="1">
    <citation type="submission" date="2019-12" db="EMBL/GenBank/DDBJ databases">
        <title>Actinomadura physcomitrii sp. nov., a novel actinomycete isolated from moss [Physcomitrium sphaericum (Ludw) Fuernr].</title>
        <authorList>
            <person name="Zhuang X."/>
        </authorList>
    </citation>
    <scope>NUCLEOTIDE SEQUENCE [LARGE SCALE GENOMIC DNA]</scope>
    <source>
        <strain evidence="9">LD22</strain>
    </source>
</reference>
<evidence type="ECO:0000256" key="3">
    <source>
        <dbReference type="ARBA" id="ARBA00012670"/>
    </source>
</evidence>
<feature type="domain" description="Alpha-L-arabinofuranosidase C-terminal" evidence="8">
    <location>
        <begin position="714"/>
        <end position="891"/>
    </location>
</feature>
<evidence type="ECO:0000256" key="5">
    <source>
        <dbReference type="ARBA" id="ARBA00022801"/>
    </source>
</evidence>
<feature type="compositionally biased region" description="Basic residues" evidence="7">
    <location>
        <begin position="1"/>
        <end position="52"/>
    </location>
</feature>
<evidence type="ECO:0000256" key="6">
    <source>
        <dbReference type="ARBA" id="ARBA00023180"/>
    </source>
</evidence>
<dbReference type="SUPFAM" id="SSF49785">
    <property type="entry name" value="Galactose-binding domain-like"/>
    <property type="match status" value="1"/>
</dbReference>
<dbReference type="InterPro" id="IPR017853">
    <property type="entry name" value="GH"/>
</dbReference>
<dbReference type="InterPro" id="IPR035992">
    <property type="entry name" value="Ricin_B-like_lectins"/>
</dbReference>
<dbReference type="GO" id="GO:0046373">
    <property type="term" value="P:L-arabinose metabolic process"/>
    <property type="evidence" value="ECO:0007669"/>
    <property type="project" value="InterPro"/>
</dbReference>
<dbReference type="CDD" id="cd00161">
    <property type="entry name" value="beta-trefoil_Ricin-like"/>
    <property type="match status" value="1"/>
</dbReference>
<dbReference type="InterPro" id="IPR010720">
    <property type="entry name" value="Alpha-L-AF_C"/>
</dbReference>
<feature type="compositionally biased region" description="Basic residues" evidence="7">
    <location>
        <begin position="59"/>
        <end position="68"/>
    </location>
</feature>
<dbReference type="EMBL" id="WBMS02000015">
    <property type="protein sequence ID" value="MWA02690.1"/>
    <property type="molecule type" value="Genomic_DNA"/>
</dbReference>
<dbReference type="Gene3D" id="2.60.40.1180">
    <property type="entry name" value="Golgi alpha-mannosidase II"/>
    <property type="match status" value="1"/>
</dbReference>
<comment type="caution">
    <text evidence="9">The sequence shown here is derived from an EMBL/GenBank/DDBJ whole genome shotgun (WGS) entry which is preliminary data.</text>
</comment>
<keyword evidence="5" id="KW-0378">Hydrolase</keyword>
<dbReference type="InterPro" id="IPR032109">
    <property type="entry name" value="Big_3_5"/>
</dbReference>
<dbReference type="PANTHER" id="PTHR31776">
    <property type="entry name" value="ALPHA-L-ARABINOFURANOSIDASE 1"/>
    <property type="match status" value="1"/>
</dbReference>